<sequence>GLNSPLLKPYVPDAAAFDVLYAPWENGVAFWDDEEERLVNGDYEYVNRPIPPGPPYDLAEPVAVLAEKWGAGPTHLRRRVQFGQRRWVRVGIWHEHGEDPLGRTYEDIIGGD</sequence>
<feature type="non-terminal residue" evidence="1">
    <location>
        <position position="1"/>
    </location>
</feature>
<protein>
    <submittedName>
        <fullName evidence="1">Uncharacterized protein</fullName>
    </submittedName>
</protein>
<dbReference type="EMBL" id="BARU01022416">
    <property type="protein sequence ID" value="GAH56559.1"/>
    <property type="molecule type" value="Genomic_DNA"/>
</dbReference>
<accession>X1HRV5</accession>
<dbReference type="AlphaFoldDB" id="X1HRV5"/>
<comment type="caution">
    <text evidence="1">The sequence shown here is derived from an EMBL/GenBank/DDBJ whole genome shotgun (WGS) entry which is preliminary data.</text>
</comment>
<gene>
    <name evidence="1" type="ORF">S03H2_36518</name>
</gene>
<name>X1HRV5_9ZZZZ</name>
<proteinExistence type="predicted"/>
<reference evidence="1" key="1">
    <citation type="journal article" date="2014" name="Front. Microbiol.">
        <title>High frequency of phylogenetically diverse reductive dehalogenase-homologous genes in deep subseafloor sedimentary metagenomes.</title>
        <authorList>
            <person name="Kawai M."/>
            <person name="Futagami T."/>
            <person name="Toyoda A."/>
            <person name="Takaki Y."/>
            <person name="Nishi S."/>
            <person name="Hori S."/>
            <person name="Arai W."/>
            <person name="Tsubouchi T."/>
            <person name="Morono Y."/>
            <person name="Uchiyama I."/>
            <person name="Ito T."/>
            <person name="Fujiyama A."/>
            <person name="Inagaki F."/>
            <person name="Takami H."/>
        </authorList>
    </citation>
    <scope>NUCLEOTIDE SEQUENCE</scope>
    <source>
        <strain evidence="1">Expedition CK06-06</strain>
    </source>
</reference>
<evidence type="ECO:0000313" key="1">
    <source>
        <dbReference type="EMBL" id="GAH56559.1"/>
    </source>
</evidence>
<organism evidence="1">
    <name type="scientific">marine sediment metagenome</name>
    <dbReference type="NCBI Taxonomy" id="412755"/>
    <lineage>
        <taxon>unclassified sequences</taxon>
        <taxon>metagenomes</taxon>
        <taxon>ecological metagenomes</taxon>
    </lineage>
</organism>